<organism evidence="1 2">
    <name type="scientific">Meloidogyne enterolobii</name>
    <name type="common">Root-knot nematode worm</name>
    <name type="synonym">Meloidogyne mayaguensis</name>
    <dbReference type="NCBI Taxonomy" id="390850"/>
    <lineage>
        <taxon>Eukaryota</taxon>
        <taxon>Metazoa</taxon>
        <taxon>Ecdysozoa</taxon>
        <taxon>Nematoda</taxon>
        <taxon>Chromadorea</taxon>
        <taxon>Rhabditida</taxon>
        <taxon>Tylenchina</taxon>
        <taxon>Tylenchomorpha</taxon>
        <taxon>Tylenchoidea</taxon>
        <taxon>Meloidogynidae</taxon>
        <taxon>Meloidogyninae</taxon>
        <taxon>Meloidogyne</taxon>
    </lineage>
</organism>
<proteinExistence type="predicted"/>
<evidence type="ECO:0000313" key="1">
    <source>
        <dbReference type="EMBL" id="CAD2140323.1"/>
    </source>
</evidence>
<accession>A0A6V7TZD0</accession>
<comment type="caution">
    <text evidence="1">The sequence shown here is derived from an EMBL/GenBank/DDBJ whole genome shotgun (WGS) entry which is preliminary data.</text>
</comment>
<dbReference type="EMBL" id="CAJEWN010000025">
    <property type="protein sequence ID" value="CAD2140323.1"/>
    <property type="molecule type" value="Genomic_DNA"/>
</dbReference>
<dbReference type="AlphaFoldDB" id="A0A6V7TZD0"/>
<gene>
    <name evidence="1" type="ORF">MENT_LOCUS6451</name>
</gene>
<dbReference type="Proteomes" id="UP000580250">
    <property type="component" value="Unassembled WGS sequence"/>
</dbReference>
<sequence length="43" mass="5038">MFTQKLFCVATENKFKKRKTVAGRNGRSSKYLSLKMLIEENLK</sequence>
<name>A0A6V7TZD0_MELEN</name>
<reference evidence="1 2" key="1">
    <citation type="submission" date="2020-08" db="EMBL/GenBank/DDBJ databases">
        <authorList>
            <person name="Koutsovoulos G."/>
            <person name="Danchin GJ E."/>
        </authorList>
    </citation>
    <scope>NUCLEOTIDE SEQUENCE [LARGE SCALE GENOMIC DNA]</scope>
</reference>
<protein>
    <submittedName>
        <fullName evidence="1">Uncharacterized protein</fullName>
    </submittedName>
</protein>
<evidence type="ECO:0000313" key="2">
    <source>
        <dbReference type="Proteomes" id="UP000580250"/>
    </source>
</evidence>